<dbReference type="InterPro" id="IPR039315">
    <property type="entry name" value="CheW"/>
</dbReference>
<dbReference type="PANTHER" id="PTHR22617">
    <property type="entry name" value="CHEMOTAXIS SENSOR HISTIDINE KINASE-RELATED"/>
    <property type="match status" value="1"/>
</dbReference>
<accession>A0A0H3AAN6</accession>
<sequence>MSETGQYLTFTLGGEVFALDIGTVREVLELTTVTRIPRTPEFMRGVINLRGRAVPVLELRRKFQMPVAADTVNTCIIIVEALLDDEPAIIGALVDSVREVVEIPATSIEAAPRLGTAIRQDFIRGMGRQHEGFVIILDGNRIFSVDELTAAGEAAVLDAAPSASAMPVEVQTG</sequence>
<evidence type="ECO:0000313" key="3">
    <source>
        <dbReference type="Proteomes" id="UP000009173"/>
    </source>
</evidence>
<dbReference type="KEGG" id="dvl:Dvul_2360"/>
<proteinExistence type="predicted"/>
<dbReference type="PANTHER" id="PTHR22617:SF41">
    <property type="entry name" value="CHEMOTAXIS SIGNAL TRANSDUCTION SYSTEM ADAPTOR PROTEIN CHEW"/>
    <property type="match status" value="1"/>
</dbReference>
<gene>
    <name evidence="2" type="ordered locus">Dvul_2360</name>
</gene>
<dbReference type="GO" id="GO:0005829">
    <property type="term" value="C:cytosol"/>
    <property type="evidence" value="ECO:0007669"/>
    <property type="project" value="TreeGrafter"/>
</dbReference>
<dbReference type="EMBL" id="CP000527">
    <property type="protein sequence ID" value="ABM29376.1"/>
    <property type="molecule type" value="Genomic_DNA"/>
</dbReference>
<dbReference type="RefSeq" id="WP_011792812.1">
    <property type="nucleotide sequence ID" value="NC_008751.1"/>
</dbReference>
<evidence type="ECO:0000313" key="2">
    <source>
        <dbReference type="EMBL" id="ABM29376.1"/>
    </source>
</evidence>
<reference evidence="3" key="1">
    <citation type="journal article" date="2009" name="Environ. Microbiol.">
        <title>Contribution of mobile genetic elements to Desulfovibrio vulgaris genome plasticity.</title>
        <authorList>
            <person name="Walker C.B."/>
            <person name="Stolyar S."/>
            <person name="Chivian D."/>
            <person name="Pinel N."/>
            <person name="Gabster J.A."/>
            <person name="Dehal P.S."/>
            <person name="He Z."/>
            <person name="Yang Z.K."/>
            <person name="Yen H.C."/>
            <person name="Zhou J."/>
            <person name="Wall J.D."/>
            <person name="Hazen T.C."/>
            <person name="Arkin A.P."/>
            <person name="Stahl D.A."/>
        </authorList>
    </citation>
    <scope>NUCLEOTIDE SEQUENCE [LARGE SCALE GENOMIC DNA]</scope>
    <source>
        <strain evidence="3">DP4</strain>
    </source>
</reference>
<name>A0A0H3AAN6_NITV4</name>
<dbReference type="Gene3D" id="2.40.50.180">
    <property type="entry name" value="CheA-289, Domain 4"/>
    <property type="match status" value="1"/>
</dbReference>
<dbReference type="AlphaFoldDB" id="A0A0H3AAN6"/>
<dbReference type="CDD" id="cd00732">
    <property type="entry name" value="CheW"/>
    <property type="match status" value="1"/>
</dbReference>
<evidence type="ECO:0000259" key="1">
    <source>
        <dbReference type="PROSITE" id="PS50851"/>
    </source>
</evidence>
<protein>
    <submittedName>
        <fullName evidence="2">CheW protein</fullName>
    </submittedName>
</protein>
<feature type="domain" description="CheW-like" evidence="1">
    <location>
        <begin position="4"/>
        <end position="148"/>
    </location>
</feature>
<dbReference type="HOGENOM" id="CLU_048995_1_1_7"/>
<dbReference type="SUPFAM" id="SSF50341">
    <property type="entry name" value="CheW-like"/>
    <property type="match status" value="1"/>
</dbReference>
<organism evidence="2 3">
    <name type="scientific">Nitratidesulfovibrio vulgaris (strain DP4)</name>
    <name type="common">Desulfovibrio vulgaris</name>
    <dbReference type="NCBI Taxonomy" id="391774"/>
    <lineage>
        <taxon>Bacteria</taxon>
        <taxon>Pseudomonadati</taxon>
        <taxon>Thermodesulfobacteriota</taxon>
        <taxon>Desulfovibrionia</taxon>
        <taxon>Desulfovibrionales</taxon>
        <taxon>Desulfovibrionaceae</taxon>
        <taxon>Nitratidesulfovibrio</taxon>
    </lineage>
</organism>
<dbReference type="SMART" id="SM00260">
    <property type="entry name" value="CheW"/>
    <property type="match status" value="1"/>
</dbReference>
<dbReference type="GO" id="GO:0007165">
    <property type="term" value="P:signal transduction"/>
    <property type="evidence" value="ECO:0007669"/>
    <property type="project" value="InterPro"/>
</dbReference>
<dbReference type="Pfam" id="PF01584">
    <property type="entry name" value="CheW"/>
    <property type="match status" value="1"/>
</dbReference>
<dbReference type="InterPro" id="IPR002545">
    <property type="entry name" value="CheW-lke_dom"/>
</dbReference>
<dbReference type="GO" id="GO:0006935">
    <property type="term" value="P:chemotaxis"/>
    <property type="evidence" value="ECO:0007669"/>
    <property type="project" value="InterPro"/>
</dbReference>
<dbReference type="InterPro" id="IPR036061">
    <property type="entry name" value="CheW-like_dom_sf"/>
</dbReference>
<dbReference type="PROSITE" id="PS50851">
    <property type="entry name" value="CHEW"/>
    <property type="match status" value="1"/>
</dbReference>
<dbReference type="Gene3D" id="2.30.30.40">
    <property type="entry name" value="SH3 Domains"/>
    <property type="match status" value="1"/>
</dbReference>
<dbReference type="Proteomes" id="UP000009173">
    <property type="component" value="Chromosome"/>
</dbReference>